<organism evidence="3 4">
    <name type="scientific">Heracleum sosnowskyi</name>
    <dbReference type="NCBI Taxonomy" id="360622"/>
    <lineage>
        <taxon>Eukaryota</taxon>
        <taxon>Viridiplantae</taxon>
        <taxon>Streptophyta</taxon>
        <taxon>Embryophyta</taxon>
        <taxon>Tracheophyta</taxon>
        <taxon>Spermatophyta</taxon>
        <taxon>Magnoliopsida</taxon>
        <taxon>eudicotyledons</taxon>
        <taxon>Gunneridae</taxon>
        <taxon>Pentapetalae</taxon>
        <taxon>asterids</taxon>
        <taxon>campanulids</taxon>
        <taxon>Apiales</taxon>
        <taxon>Apiaceae</taxon>
        <taxon>Apioideae</taxon>
        <taxon>apioid superclade</taxon>
        <taxon>Tordylieae</taxon>
        <taxon>Tordyliinae</taxon>
        <taxon>Heracleum</taxon>
    </lineage>
</organism>
<dbReference type="PANTHER" id="PTHR45749">
    <property type="match status" value="1"/>
</dbReference>
<evidence type="ECO:0000313" key="4">
    <source>
        <dbReference type="Proteomes" id="UP001237642"/>
    </source>
</evidence>
<gene>
    <name evidence="3" type="ORF">POM88_032989</name>
</gene>
<evidence type="ECO:0000313" key="3">
    <source>
        <dbReference type="EMBL" id="KAK1376796.1"/>
    </source>
</evidence>
<dbReference type="SUPFAM" id="SSF53098">
    <property type="entry name" value="Ribonuclease H-like"/>
    <property type="match status" value="1"/>
</dbReference>
<comment type="caution">
    <text evidence="3">The sequence shown here is derived from an EMBL/GenBank/DDBJ whole genome shotgun (WGS) entry which is preliminary data.</text>
</comment>
<proteinExistence type="predicted"/>
<dbReference type="AlphaFoldDB" id="A0AAD8I1J3"/>
<dbReference type="GO" id="GO:0046983">
    <property type="term" value="F:protein dimerization activity"/>
    <property type="evidence" value="ECO:0007669"/>
    <property type="project" value="InterPro"/>
</dbReference>
<dbReference type="SMART" id="SM00597">
    <property type="entry name" value="ZnF_TTF"/>
    <property type="match status" value="1"/>
</dbReference>
<sequence length="545" mass="61997">MKRSSTRDISIFFTKKPTTENVSQAQANEPEINIPRSPATQPSQQGSSPTPSITLVPPQDFDTINYPQDPGKRKKLIDFHPNERDLVRRTYIQRGPCQPKDYVFPQTLFGKNPRRFNVKWFETWRPWLEYSVSKDAAFCFICYLFKSENTAGGDAFVGEGFKCWNRLGTIRDHVGKHMSSHNNAVVAMELFKKQKGSIASALSKQTEEVGLPFRGHDESENSMNRGNFMSLLTLLSEHDPEYSKVVLKMAPGNCQLTSPIVQKDIINACAKETTKAILEELNGGFFAILADESSDISDKEQMALCLRYVNKKGEVCERFIGIVHVPNTTSLTLLAAIESLLMEYSLTFSQIRGQEVSDTIDSNKSQSITHLLMSFDFVFVAHLIVAIFGITNELNVALQKHDQDIVNAMAMVDITKTSLQKLRDEGWNFHMDKVTSFLVKYGVEVPNMEANYIIPGRRMYRGKSMTHERVYLLLKLVLILPVATASVERVFSGMTQVKVKLRNSMGDQMLNDCLITYQERDLFFNVKMSDIIDRYQNMKTRREQL</sequence>
<dbReference type="EMBL" id="JAUIZM010000007">
    <property type="protein sequence ID" value="KAK1376796.1"/>
    <property type="molecule type" value="Genomic_DNA"/>
</dbReference>
<reference evidence="3" key="2">
    <citation type="submission" date="2023-05" db="EMBL/GenBank/DDBJ databases">
        <authorList>
            <person name="Schelkunov M.I."/>
        </authorList>
    </citation>
    <scope>NUCLEOTIDE SEQUENCE</scope>
    <source>
        <strain evidence="3">Hsosn_3</strain>
        <tissue evidence="3">Leaf</tissue>
    </source>
</reference>
<feature type="region of interest" description="Disordered" evidence="1">
    <location>
        <begin position="1"/>
        <end position="73"/>
    </location>
</feature>
<dbReference type="InterPro" id="IPR025398">
    <property type="entry name" value="DUF4371"/>
</dbReference>
<dbReference type="InterPro" id="IPR008906">
    <property type="entry name" value="HATC_C_dom"/>
</dbReference>
<dbReference type="InterPro" id="IPR006580">
    <property type="entry name" value="Znf_TTF"/>
</dbReference>
<dbReference type="PANTHER" id="PTHR45749:SF30">
    <property type="entry name" value="ZINC FINGER MYM-TYPE PROTEIN 1-LIKE"/>
    <property type="match status" value="1"/>
</dbReference>
<protein>
    <submittedName>
        <fullName evidence="3">Zinc finger MYM-type protein 1-like protein</fullName>
    </submittedName>
</protein>
<dbReference type="InterPro" id="IPR012337">
    <property type="entry name" value="RNaseH-like_sf"/>
</dbReference>
<dbReference type="Proteomes" id="UP001237642">
    <property type="component" value="Unassembled WGS sequence"/>
</dbReference>
<accession>A0AAD8I1J3</accession>
<evidence type="ECO:0000256" key="1">
    <source>
        <dbReference type="SAM" id="MobiDB-lite"/>
    </source>
</evidence>
<dbReference type="Pfam" id="PF14291">
    <property type="entry name" value="DUF4371"/>
    <property type="match status" value="1"/>
</dbReference>
<evidence type="ECO:0000259" key="2">
    <source>
        <dbReference type="SMART" id="SM00597"/>
    </source>
</evidence>
<feature type="compositionally biased region" description="Low complexity" evidence="1">
    <location>
        <begin position="37"/>
        <end position="54"/>
    </location>
</feature>
<reference evidence="3" key="1">
    <citation type="submission" date="2023-02" db="EMBL/GenBank/DDBJ databases">
        <title>Genome of toxic invasive species Heracleum sosnowskyi carries increased number of genes despite the absence of recent whole-genome duplications.</title>
        <authorList>
            <person name="Schelkunov M."/>
            <person name="Shtratnikova V."/>
            <person name="Makarenko M."/>
            <person name="Klepikova A."/>
            <person name="Omelchenko D."/>
            <person name="Novikova G."/>
            <person name="Obukhova E."/>
            <person name="Bogdanov V."/>
            <person name="Penin A."/>
            <person name="Logacheva M."/>
        </authorList>
    </citation>
    <scope>NUCLEOTIDE SEQUENCE</scope>
    <source>
        <strain evidence="3">Hsosn_3</strain>
        <tissue evidence="3">Leaf</tissue>
    </source>
</reference>
<dbReference type="Pfam" id="PF05699">
    <property type="entry name" value="Dimer_Tnp_hAT"/>
    <property type="match status" value="1"/>
</dbReference>
<name>A0AAD8I1J3_9APIA</name>
<keyword evidence="4" id="KW-1185">Reference proteome</keyword>
<feature type="domain" description="TTF-type" evidence="2">
    <location>
        <begin position="112"/>
        <end position="204"/>
    </location>
</feature>